<evidence type="ECO:0000313" key="3">
    <source>
        <dbReference type="Proteomes" id="UP000183120"/>
    </source>
</evidence>
<dbReference type="InterPro" id="IPR029039">
    <property type="entry name" value="Flavoprotein-like_sf"/>
</dbReference>
<dbReference type="InterPro" id="IPR008254">
    <property type="entry name" value="Flavodoxin/NO_synth"/>
</dbReference>
<dbReference type="PROSITE" id="PS50902">
    <property type="entry name" value="FLAVODOXIN_LIKE"/>
    <property type="match status" value="1"/>
</dbReference>
<dbReference type="PANTHER" id="PTHR38030">
    <property type="entry name" value="PROTOPORPHYRINOGEN IX DEHYDROGENASE [MENAQUINONE]"/>
    <property type="match status" value="1"/>
</dbReference>
<dbReference type="PANTHER" id="PTHR38030:SF2">
    <property type="entry name" value="PROTOPORPHYRINOGEN IX DEHYDROGENASE [QUINONE]"/>
    <property type="match status" value="1"/>
</dbReference>
<evidence type="ECO:0000313" key="2">
    <source>
        <dbReference type="EMBL" id="OIO15720.1"/>
    </source>
</evidence>
<reference evidence="2 3" key="1">
    <citation type="journal article" date="2016" name="Environ. Microbiol.">
        <title>Genomic resolution of a cold subsurface aquifer community provides metabolic insights for novel microbes adapted to high CO concentrations.</title>
        <authorList>
            <person name="Probst A.J."/>
            <person name="Castelle C.J."/>
            <person name="Singh A."/>
            <person name="Brown C.T."/>
            <person name="Anantharaman K."/>
            <person name="Sharon I."/>
            <person name="Hug L.A."/>
            <person name="Burstein D."/>
            <person name="Emerson J.B."/>
            <person name="Thomas B.C."/>
            <person name="Banfield J.F."/>
        </authorList>
    </citation>
    <scope>NUCLEOTIDE SEQUENCE [LARGE SCALE GENOMIC DNA]</scope>
    <source>
        <strain evidence="2">CG1_02_37_22</strain>
    </source>
</reference>
<evidence type="ECO:0000259" key="1">
    <source>
        <dbReference type="PROSITE" id="PS50902"/>
    </source>
</evidence>
<dbReference type="SUPFAM" id="SSF52218">
    <property type="entry name" value="Flavoproteins"/>
    <property type="match status" value="1"/>
</dbReference>
<sequence length="160" mass="18079">MKTLIIYNSIHHKNTEKIARAIGKVLKAKISKPDKVDIPSLKKYDLLGFGSGIYFSIHHESLFQLIDKLPKVKNKKAFIFTSSGSWQIKYLNDFNAPLVQKLENKGYDIIGTFCCRGYDTVGPLKHIGGLNKGRPNKEDIRKAENFAENIKMVMKALLIG</sequence>
<dbReference type="GO" id="GO:0010181">
    <property type="term" value="F:FMN binding"/>
    <property type="evidence" value="ECO:0007669"/>
    <property type="project" value="InterPro"/>
</dbReference>
<gene>
    <name evidence="2" type="ORF">AUJ73_00025</name>
</gene>
<dbReference type="STRING" id="1805209.AUJ73_00025"/>
<dbReference type="InterPro" id="IPR052200">
    <property type="entry name" value="Protoporphyrinogen_IX_DH"/>
</dbReference>
<dbReference type="Gene3D" id="3.40.50.360">
    <property type="match status" value="1"/>
</dbReference>
<protein>
    <submittedName>
        <fullName evidence="2">Flavodoxin</fullName>
    </submittedName>
</protein>
<dbReference type="GO" id="GO:0070819">
    <property type="term" value="F:menaquinone-dependent protoporphyrinogen oxidase activity"/>
    <property type="evidence" value="ECO:0007669"/>
    <property type="project" value="TreeGrafter"/>
</dbReference>
<dbReference type="GO" id="GO:0006783">
    <property type="term" value="P:heme biosynthetic process"/>
    <property type="evidence" value="ECO:0007669"/>
    <property type="project" value="TreeGrafter"/>
</dbReference>
<proteinExistence type="predicted"/>
<accession>A0A1J4TVQ9</accession>
<dbReference type="EMBL" id="MNUY01000001">
    <property type="protein sequence ID" value="OIO15720.1"/>
    <property type="molecule type" value="Genomic_DNA"/>
</dbReference>
<dbReference type="InterPro" id="IPR026816">
    <property type="entry name" value="Flavodoxin_dom"/>
</dbReference>
<feature type="domain" description="Flavodoxin-like" evidence="1">
    <location>
        <begin position="4"/>
        <end position="151"/>
    </location>
</feature>
<organism evidence="2 3">
    <name type="scientific">Candidatus Gottesmanbacteria bacterium CG1_02_37_22</name>
    <dbReference type="NCBI Taxonomy" id="1805209"/>
    <lineage>
        <taxon>Bacteria</taxon>
        <taxon>Candidatus Gottesmaniibacteriota</taxon>
    </lineage>
</organism>
<dbReference type="Pfam" id="PF12724">
    <property type="entry name" value="Flavodoxin_5"/>
    <property type="match status" value="1"/>
</dbReference>
<dbReference type="AlphaFoldDB" id="A0A1J4TVQ9"/>
<dbReference type="Proteomes" id="UP000183120">
    <property type="component" value="Unassembled WGS sequence"/>
</dbReference>
<name>A0A1J4TVQ9_9BACT</name>
<comment type="caution">
    <text evidence="2">The sequence shown here is derived from an EMBL/GenBank/DDBJ whole genome shotgun (WGS) entry which is preliminary data.</text>
</comment>